<reference evidence="3" key="1">
    <citation type="submission" date="2022-05" db="EMBL/GenBank/DDBJ databases">
        <title>Comparative genomics of Staphylococcus equorum isolates.</title>
        <authorList>
            <person name="Luelf R.H."/>
        </authorList>
    </citation>
    <scope>NUCLEOTIDE SEQUENCE</scope>
    <source>
        <strain evidence="3">TMW 2.2343</strain>
    </source>
</reference>
<dbReference type="GO" id="GO:0005737">
    <property type="term" value="C:cytoplasm"/>
    <property type="evidence" value="ECO:0007669"/>
    <property type="project" value="TreeGrafter"/>
</dbReference>
<comment type="similarity">
    <text evidence="1">Belongs to the PhzF family.</text>
</comment>
<accession>A0A9X4LCT9</accession>
<dbReference type="GO" id="GO:0016853">
    <property type="term" value="F:isomerase activity"/>
    <property type="evidence" value="ECO:0007669"/>
    <property type="project" value="UniProtKB-KW"/>
</dbReference>
<dbReference type="InterPro" id="IPR003719">
    <property type="entry name" value="Phenazine_PhzF-like"/>
</dbReference>
<dbReference type="AlphaFoldDB" id="A0A9X4LCT9"/>
<dbReference type="Proteomes" id="UP001152302">
    <property type="component" value="Unassembled WGS sequence"/>
</dbReference>
<evidence type="ECO:0000313" key="3">
    <source>
        <dbReference type="EMBL" id="MDG0860644.1"/>
    </source>
</evidence>
<protein>
    <submittedName>
        <fullName evidence="3">PhzF family phenazine biosynthesis protein</fullName>
    </submittedName>
</protein>
<dbReference type="Pfam" id="PF02567">
    <property type="entry name" value="PhzC-PhzF"/>
    <property type="match status" value="1"/>
</dbReference>
<dbReference type="EMBL" id="JAMBPX010000016">
    <property type="protein sequence ID" value="MDG0860644.1"/>
    <property type="molecule type" value="Genomic_DNA"/>
</dbReference>
<evidence type="ECO:0000256" key="1">
    <source>
        <dbReference type="ARBA" id="ARBA00008270"/>
    </source>
</evidence>
<name>A0A9X4LCT9_9STAP</name>
<keyword evidence="2" id="KW-0413">Isomerase</keyword>
<dbReference type="SUPFAM" id="SSF54506">
    <property type="entry name" value="Diaminopimelate epimerase-like"/>
    <property type="match status" value="1"/>
</dbReference>
<evidence type="ECO:0000256" key="2">
    <source>
        <dbReference type="ARBA" id="ARBA00023235"/>
    </source>
</evidence>
<dbReference type="PANTHER" id="PTHR13774">
    <property type="entry name" value="PHENAZINE BIOSYNTHESIS PROTEIN"/>
    <property type="match status" value="1"/>
</dbReference>
<dbReference type="Gene3D" id="3.10.310.10">
    <property type="entry name" value="Diaminopimelate Epimerase, Chain A, domain 1"/>
    <property type="match status" value="1"/>
</dbReference>
<proteinExistence type="inferred from homology"/>
<dbReference type="PANTHER" id="PTHR13774:SF17">
    <property type="entry name" value="PHENAZINE BIOSYNTHESIS-LIKE DOMAIN-CONTAINING PROTEIN"/>
    <property type="match status" value="1"/>
</dbReference>
<comment type="caution">
    <text evidence="3">The sequence shown here is derived from an EMBL/GenBank/DDBJ whole genome shotgun (WGS) entry which is preliminary data.</text>
</comment>
<evidence type="ECO:0000313" key="4">
    <source>
        <dbReference type="Proteomes" id="UP001152302"/>
    </source>
</evidence>
<dbReference type="RefSeq" id="WP_277582436.1">
    <property type="nucleotide sequence ID" value="NZ_JAMBPV010000015.1"/>
</dbReference>
<sequence>MKRYVVDAFTVKNNGKYNLRWFTPGGEIELCGHATLTTPYILMNYIDQNMKSVILSTLNSDLDVTRNDELKSVEVTDEMVDALGVTPKEVYLRRDLLCIFRNTE</sequence>
<organism evidence="3 4">
    <name type="scientific">Staphylococcus equorum</name>
    <dbReference type="NCBI Taxonomy" id="246432"/>
    <lineage>
        <taxon>Bacteria</taxon>
        <taxon>Bacillati</taxon>
        <taxon>Bacillota</taxon>
        <taxon>Bacilli</taxon>
        <taxon>Bacillales</taxon>
        <taxon>Staphylococcaceae</taxon>
        <taxon>Staphylococcus</taxon>
    </lineage>
</organism>
<gene>
    <name evidence="3" type="ORF">M4L21_15190</name>
</gene>